<proteinExistence type="predicted"/>
<reference evidence="2" key="1">
    <citation type="submission" date="2018-06" db="EMBL/GenBank/DDBJ databases">
        <authorList>
            <person name="Feng T."/>
            <person name="Jeon C.O."/>
        </authorList>
    </citation>
    <scope>NUCLEOTIDE SEQUENCE [LARGE SCALE GENOMIC DNA]</scope>
    <source>
        <strain evidence="2">S23</strain>
    </source>
</reference>
<evidence type="ECO:0000313" key="2">
    <source>
        <dbReference type="Proteomes" id="UP000255165"/>
    </source>
</evidence>
<dbReference type="EMBL" id="QKWJ01000189">
    <property type="protein sequence ID" value="RDJ97529.1"/>
    <property type="molecule type" value="Genomic_DNA"/>
</dbReference>
<dbReference type="Proteomes" id="UP000255165">
    <property type="component" value="Unassembled WGS sequence"/>
</dbReference>
<name>A0A370MW16_9BURK</name>
<gene>
    <name evidence="1" type="ORF">DN412_42345</name>
</gene>
<dbReference type="AlphaFoldDB" id="A0A370MW16"/>
<protein>
    <recommendedName>
        <fullName evidence="3">DUF3224 domain-containing protein</fullName>
    </recommendedName>
</protein>
<evidence type="ECO:0008006" key="3">
    <source>
        <dbReference type="Google" id="ProtNLM"/>
    </source>
</evidence>
<keyword evidence="2" id="KW-1185">Reference proteome</keyword>
<comment type="caution">
    <text evidence="1">The sequence shown here is derived from an EMBL/GenBank/DDBJ whole genome shotgun (WGS) entry which is preliminary data.</text>
</comment>
<organism evidence="1 2">
    <name type="scientific">Cupriavidus lacunae</name>
    <dbReference type="NCBI Taxonomy" id="2666307"/>
    <lineage>
        <taxon>Bacteria</taxon>
        <taxon>Pseudomonadati</taxon>
        <taxon>Pseudomonadota</taxon>
        <taxon>Betaproteobacteria</taxon>
        <taxon>Burkholderiales</taxon>
        <taxon>Burkholderiaceae</taxon>
        <taxon>Cupriavidus</taxon>
    </lineage>
</organism>
<evidence type="ECO:0000313" key="1">
    <source>
        <dbReference type="EMBL" id="RDJ97529.1"/>
    </source>
</evidence>
<sequence length="149" mass="16337">MVTYQTPAENSKYTQQLAIDIGDVPGHQIRLFEIQSTYPKDAPVFLGVRVKNSITRGQSDYVGADGRVSAYVLYFMENGDRIYGRYEGTSQGTVGEATGRRTVLGNTTLTGGSGKFRGIRGTLHSSSIADPSKGFVETKNEGVYWLEKE</sequence>
<accession>A0A370MW16</accession>